<dbReference type="SFLD" id="SFLDS00003">
    <property type="entry name" value="Haloacid_Dehalogenase"/>
    <property type="match status" value="1"/>
</dbReference>
<protein>
    <submittedName>
        <fullName evidence="1">Haloacid dehalogenase</fullName>
    </submittedName>
</protein>
<sequence length="225" mass="25329">MSAQIRAVIFDFDGLVVDTESTGYLTWKEIFEQHGHFLPVERYAQAVGTDFLTGGYDPRRDLEQLTGLTFDWEVMEETRRTRERDLRKLLQTLPGVRDRLSEARSLGLKTAIASSSPRWWIDSWMEQLAIRDQFDHISTVDDTGKVKPDPSLFLHAAKNLGVDVTEAVIFEDSLNGLRAAQTAGIRCIVAPGPMTKHLDFTGAWMQVEGLNQITLGEISSSWTEA</sequence>
<dbReference type="GO" id="GO:0050308">
    <property type="term" value="F:sugar-phosphatase activity"/>
    <property type="evidence" value="ECO:0007669"/>
    <property type="project" value="TreeGrafter"/>
</dbReference>
<proteinExistence type="predicted"/>
<organism evidence="1 2">
    <name type="scientific">Brevifollis gellanilyticus</name>
    <dbReference type="NCBI Taxonomy" id="748831"/>
    <lineage>
        <taxon>Bacteria</taxon>
        <taxon>Pseudomonadati</taxon>
        <taxon>Verrucomicrobiota</taxon>
        <taxon>Verrucomicrobiia</taxon>
        <taxon>Verrucomicrobiales</taxon>
        <taxon>Verrucomicrobiaceae</taxon>
    </lineage>
</organism>
<dbReference type="RefSeq" id="WP_146851391.1">
    <property type="nucleotide sequence ID" value="NZ_BKAG01000021.1"/>
</dbReference>
<dbReference type="SFLD" id="SFLDG01129">
    <property type="entry name" value="C1.5:_HAD__Beta-PGM__Phosphata"/>
    <property type="match status" value="1"/>
</dbReference>
<evidence type="ECO:0000313" key="1">
    <source>
        <dbReference type="EMBL" id="GEP43825.1"/>
    </source>
</evidence>
<dbReference type="InterPro" id="IPR006439">
    <property type="entry name" value="HAD-SF_hydro_IA"/>
</dbReference>
<dbReference type="PANTHER" id="PTHR43481">
    <property type="entry name" value="FRUCTOSE-1-PHOSPHATE PHOSPHATASE"/>
    <property type="match status" value="1"/>
</dbReference>
<dbReference type="EMBL" id="BKAG01000021">
    <property type="protein sequence ID" value="GEP43825.1"/>
    <property type="molecule type" value="Genomic_DNA"/>
</dbReference>
<dbReference type="InterPro" id="IPR036412">
    <property type="entry name" value="HAD-like_sf"/>
</dbReference>
<dbReference type="Proteomes" id="UP000321577">
    <property type="component" value="Unassembled WGS sequence"/>
</dbReference>
<dbReference type="CDD" id="cd16423">
    <property type="entry name" value="HAD_BPGM-like"/>
    <property type="match status" value="1"/>
</dbReference>
<dbReference type="InterPro" id="IPR051806">
    <property type="entry name" value="HAD-like_SPP"/>
</dbReference>
<dbReference type="NCBIfam" id="TIGR01509">
    <property type="entry name" value="HAD-SF-IA-v3"/>
    <property type="match status" value="1"/>
</dbReference>
<dbReference type="InterPro" id="IPR041492">
    <property type="entry name" value="HAD_2"/>
</dbReference>
<dbReference type="SFLD" id="SFLDG01135">
    <property type="entry name" value="C1.5.6:_HAD__Beta-PGM__Phospha"/>
    <property type="match status" value="1"/>
</dbReference>
<dbReference type="PANTHER" id="PTHR43481:SF4">
    <property type="entry name" value="GLYCEROL-1-PHOSPHATE PHOSPHOHYDROLASE 1-RELATED"/>
    <property type="match status" value="1"/>
</dbReference>
<dbReference type="AlphaFoldDB" id="A0A512MAQ8"/>
<gene>
    <name evidence="1" type="ORF">BGE01nite_31160</name>
</gene>
<dbReference type="OrthoDB" id="9797743at2"/>
<dbReference type="Gene3D" id="3.40.50.1000">
    <property type="entry name" value="HAD superfamily/HAD-like"/>
    <property type="match status" value="1"/>
</dbReference>
<dbReference type="InterPro" id="IPR023214">
    <property type="entry name" value="HAD_sf"/>
</dbReference>
<dbReference type="InterPro" id="IPR023198">
    <property type="entry name" value="PGP-like_dom2"/>
</dbReference>
<reference evidence="1 2" key="1">
    <citation type="submission" date="2019-07" db="EMBL/GenBank/DDBJ databases">
        <title>Whole genome shotgun sequence of Brevifollis gellanilyticus NBRC 108608.</title>
        <authorList>
            <person name="Hosoyama A."/>
            <person name="Uohara A."/>
            <person name="Ohji S."/>
            <person name="Ichikawa N."/>
        </authorList>
    </citation>
    <scope>NUCLEOTIDE SEQUENCE [LARGE SCALE GENOMIC DNA]</scope>
    <source>
        <strain evidence="1 2">NBRC 108608</strain>
    </source>
</reference>
<dbReference type="SUPFAM" id="SSF56784">
    <property type="entry name" value="HAD-like"/>
    <property type="match status" value="1"/>
</dbReference>
<dbReference type="Pfam" id="PF13419">
    <property type="entry name" value="HAD_2"/>
    <property type="match status" value="1"/>
</dbReference>
<accession>A0A512MAQ8</accession>
<name>A0A512MAQ8_9BACT</name>
<dbReference type="Gene3D" id="1.10.150.240">
    <property type="entry name" value="Putative phosphatase, domain 2"/>
    <property type="match status" value="1"/>
</dbReference>
<keyword evidence="2" id="KW-1185">Reference proteome</keyword>
<evidence type="ECO:0000313" key="2">
    <source>
        <dbReference type="Proteomes" id="UP000321577"/>
    </source>
</evidence>
<comment type="caution">
    <text evidence="1">The sequence shown here is derived from an EMBL/GenBank/DDBJ whole genome shotgun (WGS) entry which is preliminary data.</text>
</comment>